<keyword evidence="1" id="KW-0378">Hydrolase</keyword>
<keyword evidence="2" id="KW-0624">Polysaccharide degradation</keyword>
<evidence type="ECO:0000313" key="5">
    <source>
        <dbReference type="EMBL" id="TQN46949.1"/>
    </source>
</evidence>
<organism evidence="5 6">
    <name type="scientific">Humibacillus xanthopallidus</name>
    <dbReference type="NCBI Taxonomy" id="412689"/>
    <lineage>
        <taxon>Bacteria</taxon>
        <taxon>Bacillati</taxon>
        <taxon>Actinomycetota</taxon>
        <taxon>Actinomycetes</taxon>
        <taxon>Micrococcales</taxon>
        <taxon>Intrasporangiaceae</taxon>
        <taxon>Humibacillus</taxon>
    </lineage>
</organism>
<protein>
    <recommendedName>
        <fullName evidence="4">Fibronectin type-III domain-containing protein</fullName>
    </recommendedName>
</protein>
<proteinExistence type="predicted"/>
<name>A0A543PS97_9MICO</name>
<dbReference type="SMART" id="SM00060">
    <property type="entry name" value="FN3"/>
    <property type="match status" value="1"/>
</dbReference>
<evidence type="ECO:0000259" key="4">
    <source>
        <dbReference type="PROSITE" id="PS50853"/>
    </source>
</evidence>
<dbReference type="PROSITE" id="PS50853">
    <property type="entry name" value="FN3"/>
    <property type="match status" value="1"/>
</dbReference>
<dbReference type="OrthoDB" id="4847885at2"/>
<dbReference type="Gene3D" id="2.60.40.10">
    <property type="entry name" value="Immunoglobulins"/>
    <property type="match status" value="1"/>
</dbReference>
<comment type="caution">
    <text evidence="5">The sequence shown here is derived from an EMBL/GenBank/DDBJ whole genome shotgun (WGS) entry which is preliminary data.</text>
</comment>
<reference evidence="5 6" key="1">
    <citation type="submission" date="2019-06" db="EMBL/GenBank/DDBJ databases">
        <title>Sequencing the genomes of 1000 actinobacteria strains.</title>
        <authorList>
            <person name="Klenk H.-P."/>
        </authorList>
    </citation>
    <scope>NUCLEOTIDE SEQUENCE [LARGE SCALE GENOMIC DNA]</scope>
    <source>
        <strain evidence="5 6">DSM 21776</strain>
    </source>
</reference>
<gene>
    <name evidence="5" type="ORF">FHX52_0038</name>
</gene>
<dbReference type="AlphaFoldDB" id="A0A543PS97"/>
<evidence type="ECO:0000256" key="3">
    <source>
        <dbReference type="SAM" id="SignalP"/>
    </source>
</evidence>
<evidence type="ECO:0000313" key="6">
    <source>
        <dbReference type="Proteomes" id="UP000320085"/>
    </source>
</evidence>
<feature type="chain" id="PRO_5022030279" description="Fibronectin type-III domain-containing protein" evidence="3">
    <location>
        <begin position="23"/>
        <end position="1108"/>
    </location>
</feature>
<keyword evidence="2" id="KW-0119">Carbohydrate metabolism</keyword>
<accession>A0A543PS97</accession>
<dbReference type="InterPro" id="IPR013783">
    <property type="entry name" value="Ig-like_fold"/>
</dbReference>
<dbReference type="InterPro" id="IPR003961">
    <property type="entry name" value="FN3_dom"/>
</dbReference>
<keyword evidence="3" id="KW-0732">Signal</keyword>
<dbReference type="RefSeq" id="WP_141818876.1">
    <property type="nucleotide sequence ID" value="NZ_BAAAQC010000012.1"/>
</dbReference>
<evidence type="ECO:0000256" key="1">
    <source>
        <dbReference type="ARBA" id="ARBA00023295"/>
    </source>
</evidence>
<feature type="domain" description="Fibronectin type-III" evidence="4">
    <location>
        <begin position="436"/>
        <end position="534"/>
    </location>
</feature>
<dbReference type="Proteomes" id="UP000320085">
    <property type="component" value="Unassembled WGS sequence"/>
</dbReference>
<dbReference type="SUPFAM" id="SSF49265">
    <property type="entry name" value="Fibronectin type III"/>
    <property type="match status" value="1"/>
</dbReference>
<sequence length="1108" mass="112348">MRRVSAIAAALLVVCAAPPALASAPASPASPAVLRSASTSPSMVAATAGSTVPGGLVPLPAHRLLDTRSGLGAPRGAVAAGTSLSLAVAGREGIPAGTSVVAITVTAVSPTGAGFVTAHAHGTPTPSASSLNFAPGQTTPNLVVAQVSPDGLVDLTVGGSGAVHLLADVAGYVVPGAATDAATLRSVTPARVLDTRSGVGAPKAAVAGGSTVTLPVSGRGGVPRSGAGSVVLNVTATGGTAAGYVVVAPTVVGTPRTSSLNYAKAQTRANLVVVPLSSTGTVDLRVVSGGTVQLIADVVGWVPDGVPSVDGALTAVSPVRLLDTRTSNDPLGYHDWATVDAVDVAGVPAHFVSAVLLNVTATGATATGNLSVLPNGPGLPTGSNLNFLAGSTEANLVLAPVSAEGFVDIFATTSGSVHVVADVVGYVLGDPLDTSPPQGVTGLTTTQPAKNAIALGWTNPSDADFTGVTIRRVVGPTPSDDPLVGQVVAETTGATFTDSDLTPGTTYSYTLWAHDGFPNVAQPATTTATTTPLEWGTPAVVAPYVGAPSTLSCPTSTWCLAGDWSGQSLIWDGTSWSAPARAVDVDREEDMGGFHAIGCASTSFCAASVLDGGLVTYSNGVWGSIVRPTLPADIGGWNDVDCVSTTFCMAVNGSGYVTRFNGTTWSTPVRTSGYYWSVDCVSTTFCMAAGQDTTVGAGYAARYNGSTWTVSKIAGAGTSIYAVSCASTTFCISTGSAIAVRWNGSSWSAPATLDSSGSFQGRQVSCTSSSFCVTTDPEQGAKRWNGTTWSAATRLSSVGALNGALSCASTTCLATDQHGRFSRYNGSTWTSMATFDPTRGGIVDLSCPSTSGCQATDGRGAAYRWGGSSWSGPTQLGYWARSVACATTTWCVSLDAQMRQSRLYTGSWAASVSTPADLGRPSCPVSGWCVAFDSVGRASTTTGSGWSTPKAVFAIAGASYPTFVDCVSRTSCVAVTAYNAYWSRWDGTSWSPARRIDSRFEGAEDVACASTTMCLAVNYDGASYRFTGSSWQKVPTSSIVSQVYDLSCPAANFCAGLDGGGRFFTFNGQTWNDTVQQVGVTAPRTFRLDCPAVYTCVAAASTTVVTSR</sequence>
<feature type="signal peptide" evidence="3">
    <location>
        <begin position="1"/>
        <end position="22"/>
    </location>
</feature>
<dbReference type="GO" id="GO:0000272">
    <property type="term" value="P:polysaccharide catabolic process"/>
    <property type="evidence" value="ECO:0007669"/>
    <property type="project" value="UniProtKB-KW"/>
</dbReference>
<keyword evidence="1" id="KW-0326">Glycosidase</keyword>
<dbReference type="GO" id="GO:0016798">
    <property type="term" value="F:hydrolase activity, acting on glycosyl bonds"/>
    <property type="evidence" value="ECO:0007669"/>
    <property type="project" value="UniProtKB-KW"/>
</dbReference>
<evidence type="ECO:0000256" key="2">
    <source>
        <dbReference type="ARBA" id="ARBA00023326"/>
    </source>
</evidence>
<dbReference type="EMBL" id="VFQF01000001">
    <property type="protein sequence ID" value="TQN46949.1"/>
    <property type="molecule type" value="Genomic_DNA"/>
</dbReference>
<dbReference type="InterPro" id="IPR036116">
    <property type="entry name" value="FN3_sf"/>
</dbReference>